<dbReference type="PANTHER" id="PTHR30250">
    <property type="entry name" value="PST FAMILY PREDICTED COLANIC ACID TRANSPORTER"/>
    <property type="match status" value="1"/>
</dbReference>
<dbReference type="AlphaFoldDB" id="A0A1Z9YWX0"/>
<comment type="caution">
    <text evidence="7">The sequence shown here is derived from an EMBL/GenBank/DDBJ whole genome shotgun (WGS) entry which is preliminary data.</text>
</comment>
<feature type="transmembrane region" description="Helical" evidence="6">
    <location>
        <begin position="289"/>
        <end position="316"/>
    </location>
</feature>
<dbReference type="GO" id="GO:0005886">
    <property type="term" value="C:plasma membrane"/>
    <property type="evidence" value="ECO:0007669"/>
    <property type="project" value="UniProtKB-SubCell"/>
</dbReference>
<comment type="subcellular location">
    <subcellularLocation>
        <location evidence="1">Cell membrane</location>
        <topology evidence="1">Multi-pass membrane protein</topology>
    </subcellularLocation>
</comment>
<feature type="transmembrane region" description="Helical" evidence="6">
    <location>
        <begin position="38"/>
        <end position="59"/>
    </location>
</feature>
<proteinExistence type="predicted"/>
<dbReference type="Pfam" id="PF01943">
    <property type="entry name" value="Polysacc_synt"/>
    <property type="match status" value="1"/>
</dbReference>
<evidence type="ECO:0000256" key="5">
    <source>
        <dbReference type="ARBA" id="ARBA00023136"/>
    </source>
</evidence>
<gene>
    <name evidence="7" type="ORF">CAP51_12225</name>
</gene>
<feature type="transmembrane region" description="Helical" evidence="6">
    <location>
        <begin position="116"/>
        <end position="136"/>
    </location>
</feature>
<protein>
    <submittedName>
        <fullName evidence="7">Uncharacterized protein</fullName>
    </submittedName>
</protein>
<feature type="transmembrane region" description="Helical" evidence="6">
    <location>
        <begin position="143"/>
        <end position="164"/>
    </location>
</feature>
<evidence type="ECO:0000256" key="3">
    <source>
        <dbReference type="ARBA" id="ARBA00022692"/>
    </source>
</evidence>
<feature type="transmembrane region" description="Helical" evidence="6">
    <location>
        <begin position="91"/>
        <end position="110"/>
    </location>
</feature>
<feature type="transmembrane region" description="Helical" evidence="6">
    <location>
        <begin position="7"/>
        <end position="26"/>
    </location>
</feature>
<evidence type="ECO:0000256" key="2">
    <source>
        <dbReference type="ARBA" id="ARBA00022475"/>
    </source>
</evidence>
<sequence>MSLVRKNIFVLFLIQGTNYIFPLLTIPYLSRIFGPTGIGALSLAQAIILYLVMVIDFGFNLTVTRKISIAYQTENQMEINKLYTHTIFMKMLFLLIVIGIIVICCQIIPQLINIKILLYIGFISLLGAVLNPIWLFQGVQKMAILLVPTTLSKLISLLLIFVFVKDKGDLNFAMFFNCLGLLLSGIISLYYVKKLNLAKFTRINYIFAKKITKESSYIFMSYLGSSVYTTMNTFIMSFFVSLKDIGIYSSADKVTTTAQSLMTPMHQAIFPHLSSFTNKDEYLVKLKKFGIILVGFAVCISIFIFLFAKIIVSILFGNEFYESYRVLQILSLLPIVISLGILFGQWGLIVIDEAKILGKIYIYAGFLHLTYIFLLLHFWGIYGAAISIVITESIVSLVLFLVFLKRISKLKS</sequence>
<accession>A0A1Z9YWX0</accession>
<keyword evidence="5 6" id="KW-0472">Membrane</keyword>
<feature type="transmembrane region" description="Helical" evidence="6">
    <location>
        <begin position="360"/>
        <end position="379"/>
    </location>
</feature>
<dbReference type="OrthoDB" id="103403at2"/>
<evidence type="ECO:0000313" key="7">
    <source>
        <dbReference type="EMBL" id="OUY06690.1"/>
    </source>
</evidence>
<feature type="transmembrane region" description="Helical" evidence="6">
    <location>
        <begin position="170"/>
        <end position="192"/>
    </location>
</feature>
<feature type="transmembrane region" description="Helical" evidence="6">
    <location>
        <begin position="328"/>
        <end position="348"/>
    </location>
</feature>
<evidence type="ECO:0000256" key="1">
    <source>
        <dbReference type="ARBA" id="ARBA00004651"/>
    </source>
</evidence>
<evidence type="ECO:0000256" key="4">
    <source>
        <dbReference type="ARBA" id="ARBA00022989"/>
    </source>
</evidence>
<dbReference type="PANTHER" id="PTHR30250:SF11">
    <property type="entry name" value="O-ANTIGEN TRANSPORTER-RELATED"/>
    <property type="match status" value="1"/>
</dbReference>
<evidence type="ECO:0000256" key="6">
    <source>
        <dbReference type="SAM" id="Phobius"/>
    </source>
</evidence>
<dbReference type="CDD" id="cd13128">
    <property type="entry name" value="MATE_Wzx_like"/>
    <property type="match status" value="1"/>
</dbReference>
<feature type="transmembrane region" description="Helical" evidence="6">
    <location>
        <begin position="385"/>
        <end position="404"/>
    </location>
</feature>
<evidence type="ECO:0000313" key="8">
    <source>
        <dbReference type="Proteomes" id="UP000196536"/>
    </source>
</evidence>
<organism evidence="7 8">
    <name type="scientific">Acinetobacter populi</name>
    <dbReference type="NCBI Taxonomy" id="1582270"/>
    <lineage>
        <taxon>Bacteria</taxon>
        <taxon>Pseudomonadati</taxon>
        <taxon>Pseudomonadota</taxon>
        <taxon>Gammaproteobacteria</taxon>
        <taxon>Moraxellales</taxon>
        <taxon>Moraxellaceae</taxon>
        <taxon>Acinetobacter</taxon>
    </lineage>
</organism>
<name>A0A1Z9YWX0_9GAMM</name>
<reference evidence="7 8" key="1">
    <citation type="submission" date="2017-05" db="EMBL/GenBank/DDBJ databases">
        <title>Acinetobacter populi ANC 5415 (= PBJ7), whole genome shotgun sequencing project.</title>
        <authorList>
            <person name="Nemec A."/>
            <person name="Radolfova-Krizova L."/>
        </authorList>
    </citation>
    <scope>NUCLEOTIDE SEQUENCE [LARGE SCALE GENOMIC DNA]</scope>
    <source>
        <strain evidence="7 8">PBJ7</strain>
    </source>
</reference>
<dbReference type="InterPro" id="IPR050833">
    <property type="entry name" value="Poly_Biosynth_Transport"/>
</dbReference>
<dbReference type="Proteomes" id="UP000196536">
    <property type="component" value="Unassembled WGS sequence"/>
</dbReference>
<keyword evidence="3 6" id="KW-0812">Transmembrane</keyword>
<keyword evidence="4 6" id="KW-1133">Transmembrane helix</keyword>
<keyword evidence="2" id="KW-1003">Cell membrane</keyword>
<dbReference type="RefSeq" id="WP_087621045.1">
    <property type="nucleotide sequence ID" value="NZ_NEXX01000004.1"/>
</dbReference>
<dbReference type="InterPro" id="IPR002797">
    <property type="entry name" value="Polysacc_synth"/>
</dbReference>
<dbReference type="EMBL" id="NEXX01000004">
    <property type="protein sequence ID" value="OUY06690.1"/>
    <property type="molecule type" value="Genomic_DNA"/>
</dbReference>
<keyword evidence="8" id="KW-1185">Reference proteome</keyword>